<comment type="caution">
    <text evidence="1">The sequence shown here is derived from an EMBL/GenBank/DDBJ whole genome shotgun (WGS) entry which is preliminary data.</text>
</comment>
<evidence type="ECO:0000313" key="1">
    <source>
        <dbReference type="EMBL" id="KAA6373550.1"/>
    </source>
</evidence>
<dbReference type="EMBL" id="SNRW01012650">
    <property type="protein sequence ID" value="KAA6373550.1"/>
    <property type="molecule type" value="Genomic_DNA"/>
</dbReference>
<name>A0A5J4UTR0_9EUKA</name>
<sequence>MDCEDQLKSNDNTITYVNPNFAARGDVIEEGVSIKGLISAKWSQIHINGQPSELKEKKVWQSSSQTYNNPALFVDACNGNTSPQLKLKLLIQNFTIRFANTEPTFPYIVEQQQPPTLIHIQSLSYETQISEVNLMYCDVRGREIGVYGAMFHVEQEDVSIKAIHGYQERTFYLRLSDGVVGPVNQTQIVREVKSQGG</sequence>
<dbReference type="AlphaFoldDB" id="A0A5J4UTR0"/>
<gene>
    <name evidence="1" type="ORF">EZS28_030925</name>
</gene>
<protein>
    <submittedName>
        <fullName evidence="1">Uncharacterized protein</fullName>
    </submittedName>
</protein>
<organism evidence="1 2">
    <name type="scientific">Streblomastix strix</name>
    <dbReference type="NCBI Taxonomy" id="222440"/>
    <lineage>
        <taxon>Eukaryota</taxon>
        <taxon>Metamonada</taxon>
        <taxon>Preaxostyla</taxon>
        <taxon>Oxymonadida</taxon>
        <taxon>Streblomastigidae</taxon>
        <taxon>Streblomastix</taxon>
    </lineage>
</organism>
<proteinExistence type="predicted"/>
<evidence type="ECO:0000313" key="2">
    <source>
        <dbReference type="Proteomes" id="UP000324800"/>
    </source>
</evidence>
<reference evidence="1 2" key="1">
    <citation type="submission" date="2019-03" db="EMBL/GenBank/DDBJ databases">
        <title>Single cell metagenomics reveals metabolic interactions within the superorganism composed of flagellate Streblomastix strix and complex community of Bacteroidetes bacteria on its surface.</title>
        <authorList>
            <person name="Treitli S.C."/>
            <person name="Kolisko M."/>
            <person name="Husnik F."/>
            <person name="Keeling P."/>
            <person name="Hampl V."/>
        </authorList>
    </citation>
    <scope>NUCLEOTIDE SEQUENCE [LARGE SCALE GENOMIC DNA]</scope>
    <source>
        <strain evidence="1">ST1C</strain>
    </source>
</reference>
<accession>A0A5J4UTR0</accession>
<dbReference type="Proteomes" id="UP000324800">
    <property type="component" value="Unassembled WGS sequence"/>
</dbReference>